<dbReference type="CDD" id="cd15831">
    <property type="entry name" value="BTAD"/>
    <property type="match status" value="1"/>
</dbReference>
<keyword evidence="2" id="KW-0805">Transcription regulation</keyword>
<comment type="caution">
    <text evidence="7">The sequence shown here is derived from an EMBL/GenBank/DDBJ whole genome shotgun (WGS) entry which is preliminary data.</text>
</comment>
<dbReference type="Pfam" id="PF03704">
    <property type="entry name" value="BTAD"/>
    <property type="match status" value="1"/>
</dbReference>
<dbReference type="Gene3D" id="1.10.10.10">
    <property type="entry name" value="Winged helix-like DNA-binding domain superfamily/Winged helix DNA-binding domain"/>
    <property type="match status" value="1"/>
</dbReference>
<evidence type="ECO:0000313" key="7">
    <source>
        <dbReference type="EMBL" id="GAA4623030.1"/>
    </source>
</evidence>
<evidence type="ECO:0000256" key="5">
    <source>
        <dbReference type="PROSITE-ProRule" id="PRU01091"/>
    </source>
</evidence>
<feature type="domain" description="OmpR/PhoB-type" evidence="6">
    <location>
        <begin position="1"/>
        <end position="56"/>
    </location>
</feature>
<keyword evidence="8" id="KW-1185">Reference proteome</keyword>
<evidence type="ECO:0000256" key="3">
    <source>
        <dbReference type="ARBA" id="ARBA00023125"/>
    </source>
</evidence>
<protein>
    <recommendedName>
        <fullName evidence="6">OmpR/PhoB-type domain-containing protein</fullName>
    </recommendedName>
</protein>
<keyword evidence="3 5" id="KW-0238">DNA-binding</keyword>
<sequence>MTNEEIIEQVWGEIPPHRPRNALHTCVGRLRQALARQCGDAHRMLRTSAAGYEMRIDTECLDLERFRALDRAARKAGARGDLAAEAARLSEALALWRGPALPDVRSEVLHRDFVPGLNEERLLALERSHEVGLALGRHDELVGELRILTVRHPFRERFWRQLMLALYRSGRQAEALRAYERVSVRLRDELGIDPSPELQRIHLAMLRSEPGLRLAETGARGGESAVLSGY</sequence>
<dbReference type="InterPro" id="IPR016032">
    <property type="entry name" value="Sig_transdc_resp-reg_C-effctor"/>
</dbReference>
<keyword evidence="4" id="KW-0804">Transcription</keyword>
<dbReference type="InterPro" id="IPR011990">
    <property type="entry name" value="TPR-like_helical_dom_sf"/>
</dbReference>
<proteinExistence type="inferred from homology"/>
<dbReference type="EMBL" id="BAABHK010000002">
    <property type="protein sequence ID" value="GAA4623030.1"/>
    <property type="molecule type" value="Genomic_DNA"/>
</dbReference>
<name>A0ABP8U715_9ACTN</name>
<evidence type="ECO:0000259" key="6">
    <source>
        <dbReference type="PROSITE" id="PS51755"/>
    </source>
</evidence>
<dbReference type="Gene3D" id="1.25.40.10">
    <property type="entry name" value="Tetratricopeptide repeat domain"/>
    <property type="match status" value="1"/>
</dbReference>
<dbReference type="InterPro" id="IPR036388">
    <property type="entry name" value="WH-like_DNA-bd_sf"/>
</dbReference>
<evidence type="ECO:0000256" key="1">
    <source>
        <dbReference type="ARBA" id="ARBA00005820"/>
    </source>
</evidence>
<evidence type="ECO:0000256" key="2">
    <source>
        <dbReference type="ARBA" id="ARBA00023015"/>
    </source>
</evidence>
<dbReference type="PROSITE" id="PS51755">
    <property type="entry name" value="OMPR_PHOB"/>
    <property type="match status" value="1"/>
</dbReference>
<gene>
    <name evidence="7" type="ORF">GCM10023196_017580</name>
</gene>
<reference evidence="8" key="1">
    <citation type="journal article" date="2019" name="Int. J. Syst. Evol. Microbiol.">
        <title>The Global Catalogue of Microorganisms (GCM) 10K type strain sequencing project: providing services to taxonomists for standard genome sequencing and annotation.</title>
        <authorList>
            <consortium name="The Broad Institute Genomics Platform"/>
            <consortium name="The Broad Institute Genome Sequencing Center for Infectious Disease"/>
            <person name="Wu L."/>
            <person name="Ma J."/>
        </authorList>
    </citation>
    <scope>NUCLEOTIDE SEQUENCE [LARGE SCALE GENOMIC DNA]</scope>
    <source>
        <strain evidence="8">JCM 17939</strain>
    </source>
</reference>
<dbReference type="Proteomes" id="UP001501442">
    <property type="component" value="Unassembled WGS sequence"/>
</dbReference>
<evidence type="ECO:0000313" key="8">
    <source>
        <dbReference type="Proteomes" id="UP001501442"/>
    </source>
</evidence>
<dbReference type="InterPro" id="IPR051677">
    <property type="entry name" value="AfsR-DnrI-RedD_regulator"/>
</dbReference>
<dbReference type="InterPro" id="IPR005158">
    <property type="entry name" value="BTAD"/>
</dbReference>
<dbReference type="SUPFAM" id="SSF48452">
    <property type="entry name" value="TPR-like"/>
    <property type="match status" value="1"/>
</dbReference>
<comment type="similarity">
    <text evidence="1">Belongs to the AfsR/DnrI/RedD regulatory family.</text>
</comment>
<accession>A0ABP8U715</accession>
<dbReference type="PANTHER" id="PTHR35807:SF1">
    <property type="entry name" value="TRANSCRIPTIONAL REGULATOR REDD"/>
    <property type="match status" value="1"/>
</dbReference>
<dbReference type="SMART" id="SM01043">
    <property type="entry name" value="BTAD"/>
    <property type="match status" value="1"/>
</dbReference>
<feature type="DNA-binding region" description="OmpR/PhoB-type" evidence="5">
    <location>
        <begin position="1"/>
        <end position="56"/>
    </location>
</feature>
<dbReference type="PANTHER" id="PTHR35807">
    <property type="entry name" value="TRANSCRIPTIONAL REGULATOR REDD-RELATED"/>
    <property type="match status" value="1"/>
</dbReference>
<organism evidence="7 8">
    <name type="scientific">Actinoallomurus vinaceus</name>
    <dbReference type="NCBI Taxonomy" id="1080074"/>
    <lineage>
        <taxon>Bacteria</taxon>
        <taxon>Bacillati</taxon>
        <taxon>Actinomycetota</taxon>
        <taxon>Actinomycetes</taxon>
        <taxon>Streptosporangiales</taxon>
        <taxon>Thermomonosporaceae</taxon>
        <taxon>Actinoallomurus</taxon>
    </lineage>
</organism>
<dbReference type="SUPFAM" id="SSF46894">
    <property type="entry name" value="C-terminal effector domain of the bipartite response regulators"/>
    <property type="match status" value="1"/>
</dbReference>
<evidence type="ECO:0000256" key="4">
    <source>
        <dbReference type="ARBA" id="ARBA00023163"/>
    </source>
</evidence>
<dbReference type="InterPro" id="IPR001867">
    <property type="entry name" value="OmpR/PhoB-type_DNA-bd"/>
</dbReference>